<evidence type="ECO:0000313" key="2">
    <source>
        <dbReference type="EMBL" id="MCY6369450.1"/>
    </source>
</evidence>
<feature type="signal peptide" evidence="1">
    <location>
        <begin position="1"/>
        <end position="21"/>
    </location>
</feature>
<protein>
    <recommendedName>
        <fullName evidence="4">Lipoprotein</fullName>
    </recommendedName>
</protein>
<evidence type="ECO:0008006" key="4">
    <source>
        <dbReference type="Google" id="ProtNLM"/>
    </source>
</evidence>
<gene>
    <name evidence="2" type="ORF">OXH55_02155</name>
</gene>
<dbReference type="PANTHER" id="PTHR36842:SF1">
    <property type="entry name" value="PROTEIN TOLB"/>
    <property type="match status" value="1"/>
</dbReference>
<dbReference type="RefSeq" id="WP_268047821.1">
    <property type="nucleotide sequence ID" value="NZ_JAPQES010000001.1"/>
</dbReference>
<keyword evidence="3" id="KW-1185">Reference proteome</keyword>
<dbReference type="PANTHER" id="PTHR36842">
    <property type="entry name" value="PROTEIN TOLB HOMOLOG"/>
    <property type="match status" value="1"/>
</dbReference>
<sequence>MIKRKMILGIIAVMCISSFTACGSQNKEGRQVIEKSDKTIVVKANNNEDISGEVTVDKIESLEGIRGEEWIDDNKILFTKENKELKPIDTGIGVHNIRNLYSFNLQSKEEKCLVDKSQDVDFIGISPDKKHIMYVNIFENKKLGNEMGYIIDVKGNKKLQIQEPYGSDMICTKWIGNEQVIMPYKASGVYLGNINGKSSIIQEIEKYNPKVEFWENMIYYVVKVGDKLYYVTYDKKIVSYDIKTKEKKVIKENALDFELSPNKNQFAIVREVEKDKHSLILTDLEGKNEVVIVDEGRISDTSWSPDQKKIAYSVVKDNAVQKEQGVFVTDIDTQKSYQISVDYRVNGDGIKWSPSGKKMIVNRNESKDGSDEWIESAYIITLK</sequence>
<comment type="caution">
    <text evidence="2">The sequence shown here is derived from an EMBL/GenBank/DDBJ whole genome shotgun (WGS) entry which is preliminary data.</text>
</comment>
<dbReference type="Proteomes" id="UP001079657">
    <property type="component" value="Unassembled WGS sequence"/>
</dbReference>
<evidence type="ECO:0000313" key="3">
    <source>
        <dbReference type="Proteomes" id="UP001079657"/>
    </source>
</evidence>
<dbReference type="EMBL" id="JAPQES010000001">
    <property type="protein sequence ID" value="MCY6369450.1"/>
    <property type="molecule type" value="Genomic_DNA"/>
</dbReference>
<dbReference type="InterPro" id="IPR011042">
    <property type="entry name" value="6-blade_b-propeller_TolB-like"/>
</dbReference>
<dbReference type="SUPFAM" id="SSF69304">
    <property type="entry name" value="Tricorn protease N-terminal domain"/>
    <property type="match status" value="1"/>
</dbReference>
<accession>A0ABT4CK75</accession>
<feature type="chain" id="PRO_5045800128" description="Lipoprotein" evidence="1">
    <location>
        <begin position="22"/>
        <end position="383"/>
    </location>
</feature>
<evidence type="ECO:0000256" key="1">
    <source>
        <dbReference type="SAM" id="SignalP"/>
    </source>
</evidence>
<reference evidence="2" key="1">
    <citation type="submission" date="2022-12" db="EMBL/GenBank/DDBJ databases">
        <authorList>
            <person name="Wang J."/>
        </authorList>
    </citation>
    <scope>NUCLEOTIDE SEQUENCE</scope>
    <source>
        <strain evidence="2">HY-42-06</strain>
    </source>
</reference>
<name>A0ABT4CK75_9CLOT</name>
<keyword evidence="1" id="KW-0732">Signal</keyword>
<dbReference type="Gene3D" id="2.120.10.30">
    <property type="entry name" value="TolB, C-terminal domain"/>
    <property type="match status" value="1"/>
</dbReference>
<dbReference type="PROSITE" id="PS51257">
    <property type="entry name" value="PROKAR_LIPOPROTEIN"/>
    <property type="match status" value="1"/>
</dbReference>
<proteinExistence type="predicted"/>
<organism evidence="2 3">
    <name type="scientific">Clostridium ganghwense</name>
    <dbReference type="NCBI Taxonomy" id="312089"/>
    <lineage>
        <taxon>Bacteria</taxon>
        <taxon>Bacillati</taxon>
        <taxon>Bacillota</taxon>
        <taxon>Clostridia</taxon>
        <taxon>Eubacteriales</taxon>
        <taxon>Clostridiaceae</taxon>
        <taxon>Clostridium</taxon>
    </lineage>
</organism>